<dbReference type="PATRIC" id="fig|1408103.3.peg.4767"/>
<reference evidence="1 2" key="1">
    <citation type="submission" date="2015-04" db="EMBL/GenBank/DDBJ databases">
        <title>Taxonomic description and genome sequence of Bacillus campisalis sp. nov., a novel member of the genus Bacillus isolated from solar saltern.</title>
        <authorList>
            <person name="Mathan Kumar R."/>
            <person name="Kaur G."/>
            <person name="Kumar A."/>
            <person name="Singh N.K."/>
            <person name="Kaur N."/>
            <person name="Kumar N."/>
            <person name="Mayilraj S."/>
        </authorList>
    </citation>
    <scope>NUCLEOTIDE SEQUENCE [LARGE SCALE GENOMIC DNA]</scope>
    <source>
        <strain evidence="1 2">SA2-6</strain>
    </source>
</reference>
<dbReference type="AlphaFoldDB" id="A0A0M2SQN5"/>
<keyword evidence="2" id="KW-1185">Reference proteome</keyword>
<evidence type="ECO:0000313" key="2">
    <source>
        <dbReference type="Proteomes" id="UP000034166"/>
    </source>
</evidence>
<dbReference type="EMBL" id="LAYY01000048">
    <property type="protein sequence ID" value="KKK36006.1"/>
    <property type="molecule type" value="Genomic_DNA"/>
</dbReference>
<organism evidence="1 2">
    <name type="scientific">Mesobacillus campisalis</name>
    <dbReference type="NCBI Taxonomy" id="1408103"/>
    <lineage>
        <taxon>Bacteria</taxon>
        <taxon>Bacillati</taxon>
        <taxon>Bacillota</taxon>
        <taxon>Bacilli</taxon>
        <taxon>Bacillales</taxon>
        <taxon>Bacillaceae</taxon>
        <taxon>Mesobacillus</taxon>
    </lineage>
</organism>
<dbReference type="RefSeq" id="WP_046525829.1">
    <property type="nucleotide sequence ID" value="NZ_LAYY01000048.1"/>
</dbReference>
<dbReference type="SUPFAM" id="SSF56059">
    <property type="entry name" value="Glutathione synthetase ATP-binding domain-like"/>
    <property type="match status" value="1"/>
</dbReference>
<dbReference type="OrthoDB" id="7869153at2"/>
<proteinExistence type="predicted"/>
<dbReference type="Pfam" id="PF14398">
    <property type="entry name" value="ATPgrasp_YheCD"/>
    <property type="match status" value="1"/>
</dbReference>
<sequence>MNSLGIITLNLNSENEYFTEIAMRSLRYGIECCRFKPSDIHPVTHIVTGEKYSHETGKWIACEFPVPPILYDRCFYGEDSASKTSKAIVQWLKQRKDIIFLGYGLPDKWTLHQALADSPLKAYLIHTKKAETPDQVLELLEKKKHLLLKPAFGSGGMGTVQLGTDSGNLTIRVETQQGILSSVLIGKQDALNWIHKLLLKRDYLIQPFLDLTDDHQRPFDIRILLQKNGSGSWAERGKGIRAGRQGGILSNLRTGGEIFPVTHWLDGLTLEERAYILDELSDIVSRLPVILEEKFPPLFEIGVDIGISKDHAIWILDVNSKPGRKVMLKTGQEMKEQLYSAPLEYGQMLLMNVEKGRYSREKTLPD</sequence>
<dbReference type="Proteomes" id="UP000034166">
    <property type="component" value="Unassembled WGS sequence"/>
</dbReference>
<evidence type="ECO:0000313" key="1">
    <source>
        <dbReference type="EMBL" id="KKK36006.1"/>
    </source>
</evidence>
<accession>A0A0M2SQN5</accession>
<protein>
    <recommendedName>
        <fullName evidence="3">ATP-grasp domain-containing protein</fullName>
    </recommendedName>
</protein>
<gene>
    <name evidence="1" type="ORF">WQ57_21755</name>
</gene>
<evidence type="ECO:0008006" key="3">
    <source>
        <dbReference type="Google" id="ProtNLM"/>
    </source>
</evidence>
<comment type="caution">
    <text evidence="1">The sequence shown here is derived from an EMBL/GenBank/DDBJ whole genome shotgun (WGS) entry which is preliminary data.</text>
</comment>
<name>A0A0M2SQN5_9BACI</name>
<dbReference type="InterPro" id="IPR026838">
    <property type="entry name" value="YheC/D"/>
</dbReference>